<dbReference type="GO" id="GO:0036126">
    <property type="term" value="C:sperm flagellum"/>
    <property type="evidence" value="ECO:0007669"/>
    <property type="project" value="TreeGrafter"/>
</dbReference>
<dbReference type="Pfam" id="PF05217">
    <property type="entry name" value="SAXO1-2"/>
    <property type="match status" value="1"/>
</dbReference>
<organism evidence="2 3">
    <name type="scientific">Apteryx owenii</name>
    <name type="common">Little spotted kiwi</name>
    <dbReference type="NCBI Taxonomy" id="8824"/>
    <lineage>
        <taxon>Eukaryota</taxon>
        <taxon>Metazoa</taxon>
        <taxon>Chordata</taxon>
        <taxon>Craniata</taxon>
        <taxon>Vertebrata</taxon>
        <taxon>Euteleostomi</taxon>
        <taxon>Archelosauria</taxon>
        <taxon>Archosauria</taxon>
        <taxon>Dinosauria</taxon>
        <taxon>Saurischia</taxon>
        <taxon>Theropoda</taxon>
        <taxon>Coelurosauria</taxon>
        <taxon>Aves</taxon>
        <taxon>Palaeognathae</taxon>
        <taxon>Apterygiformes</taxon>
        <taxon>Apterygidae</taxon>
        <taxon>Apteryx</taxon>
    </lineage>
</organism>
<proteinExistence type="inferred from homology"/>
<reference evidence="2" key="2">
    <citation type="submission" date="2025-09" db="UniProtKB">
        <authorList>
            <consortium name="Ensembl"/>
        </authorList>
    </citation>
    <scope>IDENTIFICATION</scope>
</reference>
<sequence length="336" mass="38765">IAELFFMTFDDSSYVSGDYVLWNEPKREMIRPDDTYHPSEEKFDYRTSVQDDYLYREPVATKSCKPVNLAQKSKDPFETITNYKVDYVLHPLEKPYVHKYEKYKASEVPFDGLTTHKISYKGLAGQPAKLAKPYQAKPHHDLPFSSTTEFQEKYQTWPLPPLFTIKPAVYVPPVEKMDLHTTTQLHYTHPNGQPARMCRSLVQFKKSTEPFTSSSTVKEDYKPWQCKRTKPIIPAPDLTCPAEPTDYSTTFQTHYTPHPLSITKSCKPRWPGLRPWTPLEAKTTYTTSYTPKGTARCLASYKEPPGFVFKGTDEIGHKFFLPVFKGECSEELEICV</sequence>
<dbReference type="PANTHER" id="PTHR31516">
    <property type="entry name" value="STABILIZER OF AXONEMAL MICROTUBULES 2"/>
    <property type="match status" value="1"/>
</dbReference>
<dbReference type="GO" id="GO:0036064">
    <property type="term" value="C:ciliary basal body"/>
    <property type="evidence" value="ECO:0007669"/>
    <property type="project" value="TreeGrafter"/>
</dbReference>
<evidence type="ECO:0000256" key="1">
    <source>
        <dbReference type="ARBA" id="ARBA00008738"/>
    </source>
</evidence>
<dbReference type="Proteomes" id="UP000694424">
    <property type="component" value="Unplaced"/>
</dbReference>
<protein>
    <submittedName>
        <fullName evidence="2">Stabilizer of axonemal microtubules 1</fullName>
    </submittedName>
</protein>
<dbReference type="GO" id="GO:0008017">
    <property type="term" value="F:microtubule binding"/>
    <property type="evidence" value="ECO:0007669"/>
    <property type="project" value="InterPro"/>
</dbReference>
<keyword evidence="3" id="KW-1185">Reference proteome</keyword>
<dbReference type="PANTHER" id="PTHR31516:SF9">
    <property type="entry name" value="STABILIZER OF AXONEMAL MICROTUBULES 1"/>
    <property type="match status" value="1"/>
</dbReference>
<dbReference type="InterPro" id="IPR033336">
    <property type="entry name" value="SAXO1/2"/>
</dbReference>
<dbReference type="Ensembl" id="ENSAOWT00000022936.1">
    <property type="protein sequence ID" value="ENSAOWP00000020245.1"/>
    <property type="gene ID" value="ENSAOWG00000013694.1"/>
</dbReference>
<reference evidence="2" key="1">
    <citation type="submission" date="2025-08" db="UniProtKB">
        <authorList>
            <consortium name="Ensembl"/>
        </authorList>
    </citation>
    <scope>IDENTIFICATION</scope>
</reference>
<accession>A0A8B9Q2K3</accession>
<evidence type="ECO:0000313" key="2">
    <source>
        <dbReference type="Ensembl" id="ENSAOWP00000020245.1"/>
    </source>
</evidence>
<dbReference type="GO" id="GO:0005814">
    <property type="term" value="C:centriole"/>
    <property type="evidence" value="ECO:0007669"/>
    <property type="project" value="TreeGrafter"/>
</dbReference>
<dbReference type="GO" id="GO:0005879">
    <property type="term" value="C:axonemal microtubule"/>
    <property type="evidence" value="ECO:0007669"/>
    <property type="project" value="TreeGrafter"/>
</dbReference>
<evidence type="ECO:0000313" key="3">
    <source>
        <dbReference type="Proteomes" id="UP000694424"/>
    </source>
</evidence>
<dbReference type="AlphaFoldDB" id="A0A8B9Q2K3"/>
<name>A0A8B9Q2K3_APTOW</name>
<comment type="similarity">
    <text evidence="1">Belongs to the FAM154 family.</text>
</comment>